<dbReference type="InterPro" id="IPR041479">
    <property type="entry name" value="TetR_CgmR_C"/>
</dbReference>
<dbReference type="GO" id="GO:0000976">
    <property type="term" value="F:transcription cis-regulatory region binding"/>
    <property type="evidence" value="ECO:0007669"/>
    <property type="project" value="TreeGrafter"/>
</dbReference>
<evidence type="ECO:0000259" key="5">
    <source>
        <dbReference type="PROSITE" id="PS50977"/>
    </source>
</evidence>
<proteinExistence type="predicted"/>
<feature type="DNA-binding region" description="H-T-H motif" evidence="4">
    <location>
        <begin position="27"/>
        <end position="46"/>
    </location>
</feature>
<dbReference type="Proteomes" id="UP001165079">
    <property type="component" value="Unassembled WGS sequence"/>
</dbReference>
<dbReference type="Gene3D" id="1.10.357.10">
    <property type="entry name" value="Tetracycline Repressor, domain 2"/>
    <property type="match status" value="1"/>
</dbReference>
<reference evidence="6" key="1">
    <citation type="submission" date="2023-03" db="EMBL/GenBank/DDBJ databases">
        <title>Actinorhabdospora filicis NBRC 111898.</title>
        <authorList>
            <person name="Ichikawa N."/>
            <person name="Sato H."/>
            <person name="Tonouchi N."/>
        </authorList>
    </citation>
    <scope>NUCLEOTIDE SEQUENCE</scope>
    <source>
        <strain evidence="6">NBRC 111898</strain>
    </source>
</reference>
<dbReference type="EMBL" id="BSTX01000002">
    <property type="protein sequence ID" value="GLZ78801.1"/>
    <property type="molecule type" value="Genomic_DNA"/>
</dbReference>
<comment type="caution">
    <text evidence="6">The sequence shown here is derived from an EMBL/GenBank/DDBJ whole genome shotgun (WGS) entry which is preliminary data.</text>
</comment>
<evidence type="ECO:0000256" key="3">
    <source>
        <dbReference type="ARBA" id="ARBA00023163"/>
    </source>
</evidence>
<dbReference type="InterPro" id="IPR009057">
    <property type="entry name" value="Homeodomain-like_sf"/>
</dbReference>
<dbReference type="SUPFAM" id="SSF46689">
    <property type="entry name" value="Homeodomain-like"/>
    <property type="match status" value="1"/>
</dbReference>
<keyword evidence="7" id="KW-1185">Reference proteome</keyword>
<protein>
    <submittedName>
        <fullName evidence="6">TetR family transcriptional regulator</fullName>
    </submittedName>
</protein>
<dbReference type="AlphaFoldDB" id="A0A9W6WAP3"/>
<evidence type="ECO:0000256" key="1">
    <source>
        <dbReference type="ARBA" id="ARBA00023015"/>
    </source>
</evidence>
<dbReference type="SUPFAM" id="SSF48498">
    <property type="entry name" value="Tetracyclin repressor-like, C-terminal domain"/>
    <property type="match status" value="1"/>
</dbReference>
<keyword evidence="1" id="KW-0805">Transcription regulation</keyword>
<name>A0A9W6WAP3_9ACTN</name>
<evidence type="ECO:0000256" key="4">
    <source>
        <dbReference type="PROSITE-ProRule" id="PRU00335"/>
    </source>
</evidence>
<keyword evidence="2 4" id="KW-0238">DNA-binding</keyword>
<feature type="domain" description="HTH tetR-type" evidence="5">
    <location>
        <begin position="4"/>
        <end position="64"/>
    </location>
</feature>
<evidence type="ECO:0000313" key="6">
    <source>
        <dbReference type="EMBL" id="GLZ78801.1"/>
    </source>
</evidence>
<evidence type="ECO:0000313" key="7">
    <source>
        <dbReference type="Proteomes" id="UP001165079"/>
    </source>
</evidence>
<dbReference type="GO" id="GO:0003700">
    <property type="term" value="F:DNA-binding transcription factor activity"/>
    <property type="evidence" value="ECO:0007669"/>
    <property type="project" value="TreeGrafter"/>
</dbReference>
<keyword evidence="3" id="KW-0804">Transcription</keyword>
<dbReference type="PANTHER" id="PTHR30055:SF234">
    <property type="entry name" value="HTH-TYPE TRANSCRIPTIONAL REGULATOR BETI"/>
    <property type="match status" value="1"/>
</dbReference>
<gene>
    <name evidence="6" type="ORF">Afil01_36080</name>
</gene>
<dbReference type="InterPro" id="IPR001647">
    <property type="entry name" value="HTH_TetR"/>
</dbReference>
<accession>A0A9W6WAP3</accession>
<dbReference type="Pfam" id="PF17937">
    <property type="entry name" value="TetR_C_28"/>
    <property type="match status" value="1"/>
</dbReference>
<dbReference type="PROSITE" id="PS50977">
    <property type="entry name" value="HTH_TETR_2"/>
    <property type="match status" value="1"/>
</dbReference>
<evidence type="ECO:0000256" key="2">
    <source>
        <dbReference type="ARBA" id="ARBA00023125"/>
    </source>
</evidence>
<dbReference type="InterPro" id="IPR036271">
    <property type="entry name" value="Tet_transcr_reg_TetR-rel_C_sf"/>
</dbReference>
<dbReference type="PANTHER" id="PTHR30055">
    <property type="entry name" value="HTH-TYPE TRANSCRIPTIONAL REGULATOR RUTR"/>
    <property type="match status" value="1"/>
</dbReference>
<dbReference type="PRINTS" id="PR00455">
    <property type="entry name" value="HTHTETR"/>
</dbReference>
<sequence>MLMSETRERLLDAATRVLLVEGAGALTLDAVAREAGVSKGGLLYHFSSKQALVGGMVERLVGRFDRALRGAGDSPGAATRTYIEATISPEAEGAGSEADKVTAALFAAALVDPEALAPLREVYRRWQERLVRDGIDPVEATLARMAVDGWWLARLVDLAPPDPELHRALRARLLRIGEV</sequence>
<dbReference type="InterPro" id="IPR050109">
    <property type="entry name" value="HTH-type_TetR-like_transc_reg"/>
</dbReference>
<dbReference type="Pfam" id="PF00440">
    <property type="entry name" value="TetR_N"/>
    <property type="match status" value="1"/>
</dbReference>
<organism evidence="6 7">
    <name type="scientific">Actinorhabdospora filicis</name>
    <dbReference type="NCBI Taxonomy" id="1785913"/>
    <lineage>
        <taxon>Bacteria</taxon>
        <taxon>Bacillati</taxon>
        <taxon>Actinomycetota</taxon>
        <taxon>Actinomycetes</taxon>
        <taxon>Micromonosporales</taxon>
        <taxon>Micromonosporaceae</taxon>
        <taxon>Actinorhabdospora</taxon>
    </lineage>
</organism>